<evidence type="ECO:0000313" key="3">
    <source>
        <dbReference type="EMBL" id="MFD2704681.1"/>
    </source>
</evidence>
<organism evidence="3 4">
    <name type="scientific">Salibacterium lacus</name>
    <dbReference type="NCBI Taxonomy" id="1898109"/>
    <lineage>
        <taxon>Bacteria</taxon>
        <taxon>Bacillati</taxon>
        <taxon>Bacillota</taxon>
        <taxon>Bacilli</taxon>
        <taxon>Bacillales</taxon>
        <taxon>Bacillaceae</taxon>
    </lineage>
</organism>
<evidence type="ECO:0000313" key="4">
    <source>
        <dbReference type="Proteomes" id="UP001597520"/>
    </source>
</evidence>
<evidence type="ECO:0000259" key="1">
    <source>
        <dbReference type="Pfam" id="PF01368"/>
    </source>
</evidence>
<dbReference type="Proteomes" id="UP001597520">
    <property type="component" value="Unassembled WGS sequence"/>
</dbReference>
<dbReference type="InterPro" id="IPR038763">
    <property type="entry name" value="DHH_sf"/>
</dbReference>
<dbReference type="Pfam" id="PF01368">
    <property type="entry name" value="DHH"/>
    <property type="match status" value="1"/>
</dbReference>
<feature type="domain" description="DDH" evidence="1">
    <location>
        <begin position="5"/>
        <end position="121"/>
    </location>
</feature>
<dbReference type="InterPro" id="IPR052968">
    <property type="entry name" value="Nucleotide_metab_enz"/>
</dbReference>
<dbReference type="InterPro" id="IPR003156">
    <property type="entry name" value="DHHA1_dom"/>
</dbReference>
<dbReference type="Pfam" id="PF02272">
    <property type="entry name" value="DHHA1"/>
    <property type="match status" value="1"/>
</dbReference>
<dbReference type="PANTHER" id="PTHR42146:SF1">
    <property type="entry name" value="OLIGORIBONUCLEASE NRNB"/>
    <property type="match status" value="1"/>
</dbReference>
<proteinExistence type="predicted"/>
<sequence>MAVKLFTHTDLDGIGCAVVAMRLFDSVDATFCDYNEIDSVVSEFVANGGLADYDDIFITDISVDEHVAKEIEDNYENNVQLIDHHATAEWLNKYGWAYVKSEDSTGKTSGTSMLFEHLSILTDDDESLRAFAETVRCYDTWEWKTRYDDDHPKRLNDLFYLIGRDKFISRFMVDPLPYFSAADEMLLEVNEAAIARYIDSKRDQITVKEIAGLPAGVVFAEQHQSELGHALATERPDLDLIAMINPARSVSFRTAKDDVNLGEIAKSFGGGGHAKAAGAPVDGAKLIDQLFE</sequence>
<dbReference type="RefSeq" id="WP_380711958.1">
    <property type="nucleotide sequence ID" value="NZ_JBHUML010000002.1"/>
</dbReference>
<comment type="caution">
    <text evidence="3">The sequence shown here is derived from an EMBL/GenBank/DDBJ whole genome shotgun (WGS) entry which is preliminary data.</text>
</comment>
<dbReference type="PANTHER" id="PTHR42146">
    <property type="entry name" value="3',5'-CYCLIC-NUCLEOTIDE PHOSPHODIESTERASE"/>
    <property type="match status" value="1"/>
</dbReference>
<dbReference type="InterPro" id="IPR001667">
    <property type="entry name" value="DDH_dom"/>
</dbReference>
<accession>A0ABW5SYA2</accession>
<dbReference type="Gene3D" id="3.10.310.30">
    <property type="match status" value="1"/>
</dbReference>
<dbReference type="EMBL" id="JBHUML010000002">
    <property type="protein sequence ID" value="MFD2704681.1"/>
    <property type="molecule type" value="Genomic_DNA"/>
</dbReference>
<protein>
    <submittedName>
        <fullName evidence="3">DHH family phosphoesterase</fullName>
    </submittedName>
</protein>
<reference evidence="4" key="1">
    <citation type="journal article" date="2019" name="Int. J. Syst. Evol. Microbiol.">
        <title>The Global Catalogue of Microorganisms (GCM) 10K type strain sequencing project: providing services to taxonomists for standard genome sequencing and annotation.</title>
        <authorList>
            <consortium name="The Broad Institute Genomics Platform"/>
            <consortium name="The Broad Institute Genome Sequencing Center for Infectious Disease"/>
            <person name="Wu L."/>
            <person name="Ma J."/>
        </authorList>
    </citation>
    <scope>NUCLEOTIDE SEQUENCE [LARGE SCALE GENOMIC DNA]</scope>
    <source>
        <strain evidence="4">KCTC 33792</strain>
    </source>
</reference>
<keyword evidence="4" id="KW-1185">Reference proteome</keyword>
<name>A0ABW5SYA2_9BACI</name>
<evidence type="ECO:0000259" key="2">
    <source>
        <dbReference type="Pfam" id="PF02272"/>
    </source>
</evidence>
<dbReference type="SUPFAM" id="SSF64182">
    <property type="entry name" value="DHH phosphoesterases"/>
    <property type="match status" value="1"/>
</dbReference>
<gene>
    <name evidence="3" type="ORF">ACFSUB_04325</name>
</gene>
<feature type="domain" description="DHHA1" evidence="2">
    <location>
        <begin position="249"/>
        <end position="290"/>
    </location>
</feature>